<feature type="transmembrane region" description="Helical" evidence="10">
    <location>
        <begin position="200"/>
        <end position="221"/>
    </location>
</feature>
<dbReference type="Pfam" id="PF00528">
    <property type="entry name" value="BPD_transp_1"/>
    <property type="match status" value="1"/>
</dbReference>
<keyword evidence="7 10" id="KW-0812">Transmembrane</keyword>
<dbReference type="PROSITE" id="PS50928">
    <property type="entry name" value="ABC_TM1"/>
    <property type="match status" value="1"/>
</dbReference>
<dbReference type="Proteomes" id="UP000321805">
    <property type="component" value="Chromosome"/>
</dbReference>
<keyword evidence="13" id="KW-1185">Reference proteome</keyword>
<dbReference type="GO" id="GO:0035435">
    <property type="term" value="P:phosphate ion transmembrane transport"/>
    <property type="evidence" value="ECO:0007669"/>
    <property type="project" value="InterPro"/>
</dbReference>
<evidence type="ECO:0000256" key="1">
    <source>
        <dbReference type="ARBA" id="ARBA00003510"/>
    </source>
</evidence>
<proteinExistence type="inferred from homology"/>
<dbReference type="NCBIfam" id="TIGR00974">
    <property type="entry name" value="3a0107s02c"/>
    <property type="match status" value="1"/>
</dbReference>
<gene>
    <name evidence="12" type="primary">pstA</name>
    <name evidence="12" type="ORF">FSW04_09785</name>
</gene>
<reference evidence="12 13" key="1">
    <citation type="journal article" date="2018" name="J. Microbiol.">
        <title>Baekduia soli gen. nov., sp. nov., a novel bacterium isolated from the soil of Baekdu Mountain and proposal of a novel family name, Baekduiaceae fam. nov.</title>
        <authorList>
            <person name="An D.S."/>
            <person name="Siddiqi M.Z."/>
            <person name="Kim K.H."/>
            <person name="Yu H.S."/>
            <person name="Im W.T."/>
        </authorList>
    </citation>
    <scope>NUCLEOTIDE SEQUENCE [LARGE SCALE GENOMIC DNA]</scope>
    <source>
        <strain evidence="12 13">BR7-21</strain>
    </source>
</reference>
<dbReference type="PANTHER" id="PTHR42922">
    <property type="entry name" value="PHOSPHATE TRANSPORT SYSTEM PERMEASE PROTEIN PSTA"/>
    <property type="match status" value="1"/>
</dbReference>
<evidence type="ECO:0000313" key="13">
    <source>
        <dbReference type="Proteomes" id="UP000321805"/>
    </source>
</evidence>
<dbReference type="RefSeq" id="WP_146918729.1">
    <property type="nucleotide sequence ID" value="NZ_CP042430.1"/>
</dbReference>
<feature type="transmembrane region" description="Helical" evidence="10">
    <location>
        <begin position="133"/>
        <end position="150"/>
    </location>
</feature>
<dbReference type="InterPro" id="IPR005672">
    <property type="entry name" value="Phosphate_PstA"/>
</dbReference>
<dbReference type="KEGG" id="bsol:FSW04_09785"/>
<organism evidence="12 13">
    <name type="scientific">Baekduia soli</name>
    <dbReference type="NCBI Taxonomy" id="496014"/>
    <lineage>
        <taxon>Bacteria</taxon>
        <taxon>Bacillati</taxon>
        <taxon>Actinomycetota</taxon>
        <taxon>Thermoleophilia</taxon>
        <taxon>Solirubrobacterales</taxon>
        <taxon>Baekduiaceae</taxon>
        <taxon>Baekduia</taxon>
    </lineage>
</organism>
<dbReference type="SUPFAM" id="SSF161098">
    <property type="entry name" value="MetI-like"/>
    <property type="match status" value="1"/>
</dbReference>
<evidence type="ECO:0000256" key="9">
    <source>
        <dbReference type="ARBA" id="ARBA00023136"/>
    </source>
</evidence>
<evidence type="ECO:0000256" key="5">
    <source>
        <dbReference type="ARBA" id="ARBA00022475"/>
    </source>
</evidence>
<comment type="similarity">
    <text evidence="3 10">Belongs to the binding-protein-dependent transport system permease family. CysTW subfamily.</text>
</comment>
<dbReference type="InterPro" id="IPR035906">
    <property type="entry name" value="MetI-like_sf"/>
</dbReference>
<comment type="subcellular location">
    <subcellularLocation>
        <location evidence="2 10">Cell membrane</location>
        <topology evidence="2 10">Multi-pass membrane protein</topology>
    </subcellularLocation>
</comment>
<evidence type="ECO:0000313" key="12">
    <source>
        <dbReference type="EMBL" id="QEC47830.1"/>
    </source>
</evidence>
<feature type="transmembrane region" description="Helical" evidence="10">
    <location>
        <begin position="83"/>
        <end position="112"/>
    </location>
</feature>
<dbReference type="OrthoDB" id="9775069at2"/>
<sequence length="303" mass="30979">MTDALDDAPRPFDPEAPLTASGNLRWRGVVNVLAEAGATAAALLAVAVLGILVFAVVKRGGGAITVDFLTKSPPLFGGPGGGIAPAIVGTAIIVLLATAIATPVGILVAIYVTEFARPRTARPIRLALDMLNGLPSIVIGLFVFGLLVAGHGQSGFAGSFALAIIMIPLIARATQEMLLLVPPQLREAADALGVSRWRSVLGIVVPSALGGIVTGVVLAIARAAGETAPLIFATSIFNTSMNTNPFGHALANIPVSIFTLSEQADPSGYERAWGAALVLLVFILATNVLARAVLARSQSKVSA</sequence>
<dbReference type="EMBL" id="CP042430">
    <property type="protein sequence ID" value="QEC47830.1"/>
    <property type="molecule type" value="Genomic_DNA"/>
</dbReference>
<dbReference type="GO" id="GO:0005315">
    <property type="term" value="F:phosphate transmembrane transporter activity"/>
    <property type="evidence" value="ECO:0007669"/>
    <property type="project" value="InterPro"/>
</dbReference>
<dbReference type="PANTHER" id="PTHR42922:SF1">
    <property type="entry name" value="PHOSPHATE TRANSPORT SYSTEM PERMEASE PROTEIN PSTA"/>
    <property type="match status" value="1"/>
</dbReference>
<dbReference type="AlphaFoldDB" id="A0A5B8U476"/>
<dbReference type="CDD" id="cd06261">
    <property type="entry name" value="TM_PBP2"/>
    <property type="match status" value="1"/>
</dbReference>
<evidence type="ECO:0000256" key="3">
    <source>
        <dbReference type="ARBA" id="ARBA00007069"/>
    </source>
</evidence>
<comment type="function">
    <text evidence="1">Part of the binding-protein-dependent transport system for phosphate; probably responsible for the translocation of the substrate across the membrane.</text>
</comment>
<evidence type="ECO:0000259" key="11">
    <source>
        <dbReference type="PROSITE" id="PS50928"/>
    </source>
</evidence>
<feature type="transmembrane region" description="Helical" evidence="10">
    <location>
        <begin position="32"/>
        <end position="57"/>
    </location>
</feature>
<keyword evidence="6" id="KW-0592">Phosphate transport</keyword>
<evidence type="ECO:0000256" key="7">
    <source>
        <dbReference type="ARBA" id="ARBA00022692"/>
    </source>
</evidence>
<accession>A0A5B8U476</accession>
<dbReference type="InterPro" id="IPR051408">
    <property type="entry name" value="Phosphate_transprt_permease"/>
</dbReference>
<keyword evidence="5 10" id="KW-1003">Cell membrane</keyword>
<keyword evidence="4" id="KW-0813">Transport</keyword>
<dbReference type="GO" id="GO:0005886">
    <property type="term" value="C:plasma membrane"/>
    <property type="evidence" value="ECO:0007669"/>
    <property type="project" value="UniProtKB-SubCell"/>
</dbReference>
<evidence type="ECO:0000256" key="4">
    <source>
        <dbReference type="ARBA" id="ARBA00022448"/>
    </source>
</evidence>
<evidence type="ECO:0000256" key="10">
    <source>
        <dbReference type="RuleBase" id="RU363043"/>
    </source>
</evidence>
<keyword evidence="8 10" id="KW-1133">Transmembrane helix</keyword>
<evidence type="ECO:0000256" key="8">
    <source>
        <dbReference type="ARBA" id="ARBA00022989"/>
    </source>
</evidence>
<feature type="transmembrane region" description="Helical" evidence="10">
    <location>
        <begin position="156"/>
        <end position="179"/>
    </location>
</feature>
<dbReference type="Gene3D" id="1.10.3720.10">
    <property type="entry name" value="MetI-like"/>
    <property type="match status" value="1"/>
</dbReference>
<evidence type="ECO:0000256" key="6">
    <source>
        <dbReference type="ARBA" id="ARBA00022592"/>
    </source>
</evidence>
<keyword evidence="9 10" id="KW-0472">Membrane</keyword>
<feature type="domain" description="ABC transmembrane type-1" evidence="11">
    <location>
        <begin position="87"/>
        <end position="290"/>
    </location>
</feature>
<protein>
    <recommendedName>
        <fullName evidence="10">Phosphate transport system permease protein PstA</fullName>
    </recommendedName>
</protein>
<evidence type="ECO:0000256" key="2">
    <source>
        <dbReference type="ARBA" id="ARBA00004651"/>
    </source>
</evidence>
<name>A0A5B8U476_9ACTN</name>
<feature type="transmembrane region" description="Helical" evidence="10">
    <location>
        <begin position="272"/>
        <end position="294"/>
    </location>
</feature>
<dbReference type="InterPro" id="IPR000515">
    <property type="entry name" value="MetI-like"/>
</dbReference>